<dbReference type="Pfam" id="PF03732">
    <property type="entry name" value="Retrotrans_gag"/>
    <property type="match status" value="1"/>
</dbReference>
<sequence length="165" mass="18966">MAEELPTHFQAPSHLPAYDGTTDPGEHIHKYENATLLHRSFAKFSSLFQHQFSSNKKYRKAAISLFKIKTEEKETLTAYIQRFNVAILEVPTAHREGFLYAFTRGLHGGPLFISLAKKLATDFLVILARVEKYMNLEDAWLVKKNGRDKRKENEQPSTCRTRGEP</sequence>
<protein>
    <recommendedName>
        <fullName evidence="1">Retrotransposon gag domain-containing protein</fullName>
    </recommendedName>
</protein>
<evidence type="ECO:0000313" key="2">
    <source>
        <dbReference type="EMBL" id="KAL0310154.1"/>
    </source>
</evidence>
<gene>
    <name evidence="2" type="ORF">Scaly_2956200</name>
</gene>
<evidence type="ECO:0000259" key="1">
    <source>
        <dbReference type="Pfam" id="PF03732"/>
    </source>
</evidence>
<reference evidence="2" key="1">
    <citation type="submission" date="2020-06" db="EMBL/GenBank/DDBJ databases">
        <authorList>
            <person name="Li T."/>
            <person name="Hu X."/>
            <person name="Zhang T."/>
            <person name="Song X."/>
            <person name="Zhang H."/>
            <person name="Dai N."/>
            <person name="Sheng W."/>
            <person name="Hou X."/>
            <person name="Wei L."/>
        </authorList>
    </citation>
    <scope>NUCLEOTIDE SEQUENCE</scope>
    <source>
        <strain evidence="2">KEN8</strain>
        <tissue evidence="2">Leaf</tissue>
    </source>
</reference>
<dbReference type="AlphaFoldDB" id="A0AAW2KSV1"/>
<name>A0AAW2KSV1_9LAMI</name>
<proteinExistence type="predicted"/>
<organism evidence="2">
    <name type="scientific">Sesamum calycinum</name>
    <dbReference type="NCBI Taxonomy" id="2727403"/>
    <lineage>
        <taxon>Eukaryota</taxon>
        <taxon>Viridiplantae</taxon>
        <taxon>Streptophyta</taxon>
        <taxon>Embryophyta</taxon>
        <taxon>Tracheophyta</taxon>
        <taxon>Spermatophyta</taxon>
        <taxon>Magnoliopsida</taxon>
        <taxon>eudicotyledons</taxon>
        <taxon>Gunneridae</taxon>
        <taxon>Pentapetalae</taxon>
        <taxon>asterids</taxon>
        <taxon>lamiids</taxon>
        <taxon>Lamiales</taxon>
        <taxon>Pedaliaceae</taxon>
        <taxon>Sesamum</taxon>
    </lineage>
</organism>
<reference evidence="2" key="2">
    <citation type="journal article" date="2024" name="Plant">
        <title>Genomic evolution and insights into agronomic trait innovations of Sesamum species.</title>
        <authorList>
            <person name="Miao H."/>
            <person name="Wang L."/>
            <person name="Qu L."/>
            <person name="Liu H."/>
            <person name="Sun Y."/>
            <person name="Le M."/>
            <person name="Wang Q."/>
            <person name="Wei S."/>
            <person name="Zheng Y."/>
            <person name="Lin W."/>
            <person name="Duan Y."/>
            <person name="Cao H."/>
            <person name="Xiong S."/>
            <person name="Wang X."/>
            <person name="Wei L."/>
            <person name="Li C."/>
            <person name="Ma Q."/>
            <person name="Ju M."/>
            <person name="Zhao R."/>
            <person name="Li G."/>
            <person name="Mu C."/>
            <person name="Tian Q."/>
            <person name="Mei H."/>
            <person name="Zhang T."/>
            <person name="Gao T."/>
            <person name="Zhang H."/>
        </authorList>
    </citation>
    <scope>NUCLEOTIDE SEQUENCE</scope>
    <source>
        <strain evidence="2">KEN8</strain>
    </source>
</reference>
<dbReference type="EMBL" id="JACGWM010000258">
    <property type="protein sequence ID" value="KAL0310154.1"/>
    <property type="molecule type" value="Genomic_DNA"/>
</dbReference>
<comment type="caution">
    <text evidence="2">The sequence shown here is derived from an EMBL/GenBank/DDBJ whole genome shotgun (WGS) entry which is preliminary data.</text>
</comment>
<accession>A0AAW2KSV1</accession>
<dbReference type="InterPro" id="IPR005162">
    <property type="entry name" value="Retrotrans_gag_dom"/>
</dbReference>
<feature type="domain" description="Retrotransposon gag" evidence="1">
    <location>
        <begin position="38"/>
        <end position="107"/>
    </location>
</feature>